<dbReference type="InterPro" id="IPR035979">
    <property type="entry name" value="RBD_domain_sf"/>
</dbReference>
<organism evidence="6">
    <name type="scientific">Aureococcus anophagefferens</name>
    <name type="common">Harmful bloom alga</name>
    <dbReference type="NCBI Taxonomy" id="44056"/>
    <lineage>
        <taxon>Eukaryota</taxon>
        <taxon>Sar</taxon>
        <taxon>Stramenopiles</taxon>
        <taxon>Ochrophyta</taxon>
        <taxon>Pelagophyceae</taxon>
        <taxon>Pelagomonadales</taxon>
        <taxon>Pelagomonadaceae</taxon>
        <taxon>Aureococcus</taxon>
    </lineage>
</organism>
<feature type="region of interest" description="Disordered" evidence="3">
    <location>
        <begin position="84"/>
        <end position="121"/>
    </location>
</feature>
<dbReference type="InterPro" id="IPR000504">
    <property type="entry name" value="RRM_dom"/>
</dbReference>
<feature type="domain" description="RRM" evidence="4">
    <location>
        <begin position="17"/>
        <end position="96"/>
    </location>
</feature>
<dbReference type="InParanoid" id="F0YRU2"/>
<evidence type="ECO:0000259" key="4">
    <source>
        <dbReference type="PROSITE" id="PS50102"/>
    </source>
</evidence>
<dbReference type="InterPro" id="IPR050502">
    <property type="entry name" value="Euk_RNA-bind_prot"/>
</dbReference>
<keyword evidence="1 2" id="KW-0694">RNA-binding</keyword>
<keyword evidence="6" id="KW-1185">Reference proteome</keyword>
<protein>
    <recommendedName>
        <fullName evidence="4">RRM domain-containing protein</fullName>
    </recommendedName>
</protein>
<reference evidence="5 6" key="1">
    <citation type="journal article" date="2011" name="Proc. Natl. Acad. Sci. U.S.A.">
        <title>Niche of harmful alga Aureococcus anophagefferens revealed through ecogenomics.</title>
        <authorList>
            <person name="Gobler C.J."/>
            <person name="Berry D.L."/>
            <person name="Dyhrman S.T."/>
            <person name="Wilhelm S.W."/>
            <person name="Salamov A."/>
            <person name="Lobanov A.V."/>
            <person name="Zhang Y."/>
            <person name="Collier J.L."/>
            <person name="Wurch L.L."/>
            <person name="Kustka A.B."/>
            <person name="Dill B.D."/>
            <person name="Shah M."/>
            <person name="VerBerkmoes N.C."/>
            <person name="Kuo A."/>
            <person name="Terry A."/>
            <person name="Pangilinan J."/>
            <person name="Lindquist E.A."/>
            <person name="Lucas S."/>
            <person name="Paulsen I.T."/>
            <person name="Hattenrath-Lehmann T.K."/>
            <person name="Talmage S.C."/>
            <person name="Walker E.A."/>
            <person name="Koch F."/>
            <person name="Burson A.M."/>
            <person name="Marcoval M.A."/>
            <person name="Tang Y.Z."/>
            <person name="Lecleir G.R."/>
            <person name="Coyne K.J."/>
            <person name="Berg G.M."/>
            <person name="Bertrand E.M."/>
            <person name="Saito M.A."/>
            <person name="Gladyshev V.N."/>
            <person name="Grigoriev I.V."/>
        </authorList>
    </citation>
    <scope>NUCLEOTIDE SEQUENCE [LARGE SCALE GENOMIC DNA]</scope>
    <source>
        <strain evidence="6">CCMP 1984</strain>
    </source>
</reference>
<proteinExistence type="predicted"/>
<evidence type="ECO:0000313" key="6">
    <source>
        <dbReference type="Proteomes" id="UP000002729"/>
    </source>
</evidence>
<evidence type="ECO:0000313" key="5">
    <source>
        <dbReference type="EMBL" id="EGB02167.1"/>
    </source>
</evidence>
<dbReference type="RefSeq" id="XP_009043134.1">
    <property type="nucleotide sequence ID" value="XM_009044886.1"/>
</dbReference>
<dbReference type="Proteomes" id="UP000002729">
    <property type="component" value="Unassembled WGS sequence"/>
</dbReference>
<dbReference type="GeneID" id="20227262"/>
<sequence>MAETTTNGERPREDPEKTLWMGDLAFEWDEAFIADLFEGFGAVTAYRPYDPRADRPTLYAFVTFESEAEATRAFEELNGATIPDTRRRFRLNPRSKRPERPAERMARKRPRSRSPGGYDRR</sequence>
<evidence type="ECO:0000256" key="3">
    <source>
        <dbReference type="SAM" id="MobiDB-lite"/>
    </source>
</evidence>
<dbReference type="KEGG" id="aaf:AURANDRAFT_69134"/>
<dbReference type="Gene3D" id="3.30.70.330">
    <property type="match status" value="1"/>
</dbReference>
<dbReference type="SMART" id="SM00360">
    <property type="entry name" value="RRM"/>
    <property type="match status" value="1"/>
</dbReference>
<evidence type="ECO:0000256" key="1">
    <source>
        <dbReference type="ARBA" id="ARBA00022884"/>
    </source>
</evidence>
<evidence type="ECO:0000256" key="2">
    <source>
        <dbReference type="PROSITE-ProRule" id="PRU00176"/>
    </source>
</evidence>
<accession>F0YRU2</accession>
<name>F0YRU2_AURAN</name>
<gene>
    <name evidence="5" type="ORF">AURANDRAFT_69134</name>
</gene>
<dbReference type="SUPFAM" id="SSF54928">
    <property type="entry name" value="RNA-binding domain, RBD"/>
    <property type="match status" value="1"/>
</dbReference>
<dbReference type="InterPro" id="IPR012677">
    <property type="entry name" value="Nucleotide-bd_a/b_plait_sf"/>
</dbReference>
<dbReference type="PANTHER" id="PTHR48025">
    <property type="entry name" value="OS02G0815200 PROTEIN"/>
    <property type="match status" value="1"/>
</dbReference>
<feature type="non-terminal residue" evidence="5">
    <location>
        <position position="121"/>
    </location>
</feature>
<dbReference type="EMBL" id="GL833750">
    <property type="protein sequence ID" value="EGB02167.1"/>
    <property type="molecule type" value="Genomic_DNA"/>
</dbReference>
<dbReference type="AlphaFoldDB" id="F0YRU2"/>
<dbReference type="PROSITE" id="PS50102">
    <property type="entry name" value="RRM"/>
    <property type="match status" value="1"/>
</dbReference>
<dbReference type="PANTHER" id="PTHR48025:SF1">
    <property type="entry name" value="RRM DOMAIN-CONTAINING PROTEIN"/>
    <property type="match status" value="1"/>
</dbReference>
<dbReference type="Pfam" id="PF00076">
    <property type="entry name" value="RRM_1"/>
    <property type="match status" value="1"/>
</dbReference>
<feature type="compositionally biased region" description="Basic and acidic residues" evidence="3">
    <location>
        <begin position="96"/>
        <end position="105"/>
    </location>
</feature>
<dbReference type="OrthoDB" id="1099063at2759"/>
<dbReference type="GO" id="GO:0003729">
    <property type="term" value="F:mRNA binding"/>
    <property type="evidence" value="ECO:0007669"/>
    <property type="project" value="TreeGrafter"/>
</dbReference>